<dbReference type="AlphaFoldDB" id="A0A2M7E6Y1"/>
<proteinExistence type="predicted"/>
<name>A0A2M7E6Y1_9BACT</name>
<comment type="caution">
    <text evidence="1">The sequence shown here is derived from an EMBL/GenBank/DDBJ whole genome shotgun (WGS) entry which is preliminary data.</text>
</comment>
<evidence type="ECO:0000313" key="1">
    <source>
        <dbReference type="EMBL" id="PIV63451.1"/>
    </source>
</evidence>
<protein>
    <recommendedName>
        <fullName evidence="3">DUF4258 domain-containing protein</fullName>
    </recommendedName>
</protein>
<accession>A0A2M7E6Y1</accession>
<evidence type="ECO:0008006" key="3">
    <source>
        <dbReference type="Google" id="ProtNLM"/>
    </source>
</evidence>
<evidence type="ECO:0000313" key="2">
    <source>
        <dbReference type="Proteomes" id="UP000228886"/>
    </source>
</evidence>
<organism evidence="1 2">
    <name type="scientific">bacterium (Candidatus Ratteibacteria) CG01_land_8_20_14_3_00_40_19</name>
    <dbReference type="NCBI Taxonomy" id="2014290"/>
    <lineage>
        <taxon>Bacteria</taxon>
        <taxon>Candidatus Ratteibacteria</taxon>
    </lineage>
</organism>
<reference evidence="2" key="1">
    <citation type="submission" date="2017-09" db="EMBL/GenBank/DDBJ databases">
        <title>Depth-based differentiation of microbial function through sediment-hosted aquifers and enrichment of novel symbionts in the deep terrestrial subsurface.</title>
        <authorList>
            <person name="Probst A.J."/>
            <person name="Ladd B."/>
            <person name="Jarett J.K."/>
            <person name="Geller-Mcgrath D.E."/>
            <person name="Sieber C.M.K."/>
            <person name="Emerson J.B."/>
            <person name="Anantharaman K."/>
            <person name="Thomas B.C."/>
            <person name="Malmstrom R."/>
            <person name="Stieglmeier M."/>
            <person name="Klingl A."/>
            <person name="Woyke T."/>
            <person name="Ryan C.M."/>
            <person name="Banfield J.F."/>
        </authorList>
    </citation>
    <scope>NUCLEOTIDE SEQUENCE [LARGE SCALE GENOMIC DNA]</scope>
</reference>
<gene>
    <name evidence="1" type="ORF">COS11_07355</name>
</gene>
<sequence>MNGKRKVLIASTFKTQRKESFFLRDMGNREVIEQIREKLREKKYRLSLHSQKRMDKRRILFSEVEYVISTGKIIESYPDDKPFPSYLILGDTYQKKPLYVLCALGEDMVHIITVHWMDPKKWLDPETRRERRYE</sequence>
<dbReference type="InterPro" id="IPR025354">
    <property type="entry name" value="DUF4258"/>
</dbReference>
<dbReference type="Pfam" id="PF14076">
    <property type="entry name" value="DUF4258"/>
    <property type="match status" value="1"/>
</dbReference>
<dbReference type="Proteomes" id="UP000228886">
    <property type="component" value="Unassembled WGS sequence"/>
</dbReference>
<dbReference type="EMBL" id="PETL01000353">
    <property type="protein sequence ID" value="PIV63451.1"/>
    <property type="molecule type" value="Genomic_DNA"/>
</dbReference>